<protein>
    <recommendedName>
        <fullName evidence="3">Metal-dependent HD superfamily phosphohydrolase</fullName>
    </recommendedName>
</protein>
<evidence type="ECO:0000313" key="1">
    <source>
        <dbReference type="EMBL" id="WEK34001.1"/>
    </source>
</evidence>
<dbReference type="Proteomes" id="UP001220610">
    <property type="component" value="Chromosome"/>
</dbReference>
<dbReference type="EMBL" id="CP119311">
    <property type="protein sequence ID" value="WEK34001.1"/>
    <property type="molecule type" value="Genomic_DNA"/>
</dbReference>
<sequence>MIAVDPWLQEKWTGLMTAYKADPALADKCLHELFRKYSSSGRHYHTLVHIRTLLDYADAFRSSLADLQLVTAAILYHDIIYNVWRTDNEARSAALAGKRFKDLKVSAAVAEKLQLYIDATHLHCLPPALTGDQDAAFFLDFDMAILGASWPEYLNYIRQVRKEYHIYPEMLYKSGRRKFLQNSLRAPVLFHTPEFRQSHEAQARANMEKELELLLSADFSL</sequence>
<name>A0AAJ5WLA8_9BACT</name>
<evidence type="ECO:0000313" key="2">
    <source>
        <dbReference type="Proteomes" id="UP001220610"/>
    </source>
</evidence>
<gene>
    <name evidence="1" type="ORF">P0Y53_16050</name>
</gene>
<organism evidence="1 2">
    <name type="scientific">Candidatus Pseudobacter hemicellulosilyticus</name>
    <dbReference type="NCBI Taxonomy" id="3121375"/>
    <lineage>
        <taxon>Bacteria</taxon>
        <taxon>Pseudomonadati</taxon>
        <taxon>Bacteroidota</taxon>
        <taxon>Chitinophagia</taxon>
        <taxon>Chitinophagales</taxon>
        <taxon>Chitinophagaceae</taxon>
        <taxon>Pseudobacter</taxon>
    </lineage>
</organism>
<proteinExistence type="predicted"/>
<dbReference type="PANTHER" id="PTHR21174:SF0">
    <property type="entry name" value="HD PHOSPHOHYDROLASE FAMILY PROTEIN-RELATED"/>
    <property type="match status" value="1"/>
</dbReference>
<reference evidence="1" key="1">
    <citation type="submission" date="2023-03" db="EMBL/GenBank/DDBJ databases">
        <title>Andean soil-derived lignocellulolytic bacterial consortium as a source of novel taxa and putative plastic-active enzymes.</title>
        <authorList>
            <person name="Diaz-Garcia L."/>
            <person name="Chuvochina M."/>
            <person name="Feuerriegel G."/>
            <person name="Bunk B."/>
            <person name="Sproer C."/>
            <person name="Streit W.R."/>
            <person name="Rodriguez L.M."/>
            <person name="Overmann J."/>
            <person name="Jimenez D.J."/>
        </authorList>
    </citation>
    <scope>NUCLEOTIDE SEQUENCE</scope>
    <source>
        <strain evidence="1">MAG 7</strain>
    </source>
</reference>
<dbReference type="AlphaFoldDB" id="A0AAJ5WLA8"/>
<evidence type="ECO:0008006" key="3">
    <source>
        <dbReference type="Google" id="ProtNLM"/>
    </source>
</evidence>
<dbReference type="SUPFAM" id="SSF109604">
    <property type="entry name" value="HD-domain/PDEase-like"/>
    <property type="match status" value="1"/>
</dbReference>
<dbReference type="InterPro" id="IPR009218">
    <property type="entry name" value="HD_phosphohydro"/>
</dbReference>
<dbReference type="PANTHER" id="PTHR21174">
    <property type="match status" value="1"/>
</dbReference>
<dbReference type="Gene3D" id="1.10.3210.10">
    <property type="entry name" value="Hypothetical protein af1432"/>
    <property type="match status" value="1"/>
</dbReference>
<accession>A0AAJ5WLA8</accession>
<dbReference type="PIRSF" id="PIRSF035170">
    <property type="entry name" value="HD_phosphohydro"/>
    <property type="match status" value="1"/>
</dbReference>